<organism evidence="1 2">
    <name type="scientific">Eumeta variegata</name>
    <name type="common">Bagworm moth</name>
    <name type="synonym">Eumeta japonica</name>
    <dbReference type="NCBI Taxonomy" id="151549"/>
    <lineage>
        <taxon>Eukaryota</taxon>
        <taxon>Metazoa</taxon>
        <taxon>Ecdysozoa</taxon>
        <taxon>Arthropoda</taxon>
        <taxon>Hexapoda</taxon>
        <taxon>Insecta</taxon>
        <taxon>Pterygota</taxon>
        <taxon>Neoptera</taxon>
        <taxon>Endopterygota</taxon>
        <taxon>Lepidoptera</taxon>
        <taxon>Glossata</taxon>
        <taxon>Ditrysia</taxon>
        <taxon>Tineoidea</taxon>
        <taxon>Psychidae</taxon>
        <taxon>Oiketicinae</taxon>
        <taxon>Eumeta</taxon>
    </lineage>
</organism>
<evidence type="ECO:0000313" key="2">
    <source>
        <dbReference type="Proteomes" id="UP000299102"/>
    </source>
</evidence>
<keyword evidence="2" id="KW-1185">Reference proteome</keyword>
<dbReference type="Proteomes" id="UP000299102">
    <property type="component" value="Unassembled WGS sequence"/>
</dbReference>
<reference evidence="1 2" key="1">
    <citation type="journal article" date="2019" name="Commun. Biol.">
        <title>The bagworm genome reveals a unique fibroin gene that provides high tensile strength.</title>
        <authorList>
            <person name="Kono N."/>
            <person name="Nakamura H."/>
            <person name="Ohtoshi R."/>
            <person name="Tomita M."/>
            <person name="Numata K."/>
            <person name="Arakawa K."/>
        </authorList>
    </citation>
    <scope>NUCLEOTIDE SEQUENCE [LARGE SCALE GENOMIC DNA]</scope>
</reference>
<evidence type="ECO:0000313" key="1">
    <source>
        <dbReference type="EMBL" id="GBP28201.1"/>
    </source>
</evidence>
<name>A0A4C1UP10_EUMVA</name>
<dbReference type="EMBL" id="BGZK01000203">
    <property type="protein sequence ID" value="GBP28201.1"/>
    <property type="molecule type" value="Genomic_DNA"/>
</dbReference>
<comment type="caution">
    <text evidence="1">The sequence shown here is derived from an EMBL/GenBank/DDBJ whole genome shotgun (WGS) entry which is preliminary data.</text>
</comment>
<accession>A0A4C1UP10</accession>
<proteinExistence type="predicted"/>
<gene>
    <name evidence="1" type="ORF">EVAR_76296_1</name>
</gene>
<dbReference type="AlphaFoldDB" id="A0A4C1UP10"/>
<protein>
    <submittedName>
        <fullName evidence="1">Uncharacterized protein</fullName>
    </submittedName>
</protein>
<sequence>MPYNSCSLGQPQYKEGYPALSSSYKNTPSPLLPCLRHGWDQAVTLECFISSGLETTDLMDMAVPLCSSETYPLFPGWYLCSQRWSPVGRDEVDKSDDFDSFTECGRTAHECRRRVTYAMDDDRLGINVAGNRHGSVPFPAAGRRRLAAAGWSRELRSMT</sequence>